<evidence type="ECO:0000313" key="2">
    <source>
        <dbReference type="EMBL" id="MFF3341392.1"/>
    </source>
</evidence>
<evidence type="ECO:0008006" key="4">
    <source>
        <dbReference type="Google" id="ProtNLM"/>
    </source>
</evidence>
<gene>
    <name evidence="2" type="ORF">ACFYWW_22120</name>
</gene>
<dbReference type="Proteomes" id="UP001601976">
    <property type="component" value="Unassembled WGS sequence"/>
</dbReference>
<organism evidence="2 3">
    <name type="scientific">Streptomyces flavidovirens</name>
    <dbReference type="NCBI Taxonomy" id="67298"/>
    <lineage>
        <taxon>Bacteria</taxon>
        <taxon>Bacillati</taxon>
        <taxon>Actinomycetota</taxon>
        <taxon>Actinomycetes</taxon>
        <taxon>Kitasatosporales</taxon>
        <taxon>Streptomycetaceae</taxon>
        <taxon>Streptomyces</taxon>
    </lineage>
</organism>
<protein>
    <recommendedName>
        <fullName evidence="4">ATP-binding protein</fullName>
    </recommendedName>
</protein>
<name>A0ABW6RIN2_9ACTN</name>
<dbReference type="EMBL" id="JBIAPK010000006">
    <property type="protein sequence ID" value="MFF3341392.1"/>
    <property type="molecule type" value="Genomic_DNA"/>
</dbReference>
<reference evidence="2 3" key="1">
    <citation type="submission" date="2024-10" db="EMBL/GenBank/DDBJ databases">
        <title>The Natural Products Discovery Center: Release of the First 8490 Sequenced Strains for Exploring Actinobacteria Biosynthetic Diversity.</title>
        <authorList>
            <person name="Kalkreuter E."/>
            <person name="Kautsar S.A."/>
            <person name="Yang D."/>
            <person name="Bader C.D."/>
            <person name="Teijaro C.N."/>
            <person name="Fluegel L."/>
            <person name="Davis C.M."/>
            <person name="Simpson J.R."/>
            <person name="Lauterbach L."/>
            <person name="Steele A.D."/>
            <person name="Gui C."/>
            <person name="Meng S."/>
            <person name="Li G."/>
            <person name="Viehrig K."/>
            <person name="Ye F."/>
            <person name="Su P."/>
            <person name="Kiefer A.F."/>
            <person name="Nichols A."/>
            <person name="Cepeda A.J."/>
            <person name="Yan W."/>
            <person name="Fan B."/>
            <person name="Jiang Y."/>
            <person name="Adhikari A."/>
            <person name="Zheng C.-J."/>
            <person name="Schuster L."/>
            <person name="Cowan T.M."/>
            <person name="Smanski M.J."/>
            <person name="Chevrette M.G."/>
            <person name="De Carvalho L.P.S."/>
            <person name="Shen B."/>
        </authorList>
    </citation>
    <scope>NUCLEOTIDE SEQUENCE [LARGE SCALE GENOMIC DNA]</scope>
    <source>
        <strain evidence="2 3">NPDC003029</strain>
    </source>
</reference>
<dbReference type="RefSeq" id="WP_387896548.1">
    <property type="nucleotide sequence ID" value="NZ_JBIAPK010000006.1"/>
</dbReference>
<accession>A0ABW6RIN2</accession>
<evidence type="ECO:0000256" key="1">
    <source>
        <dbReference type="SAM" id="MobiDB-lite"/>
    </source>
</evidence>
<evidence type="ECO:0000313" key="3">
    <source>
        <dbReference type="Proteomes" id="UP001601976"/>
    </source>
</evidence>
<dbReference type="InterPro" id="IPR036890">
    <property type="entry name" value="HATPase_C_sf"/>
</dbReference>
<keyword evidence="3" id="KW-1185">Reference proteome</keyword>
<dbReference type="Gene3D" id="3.30.565.10">
    <property type="entry name" value="Histidine kinase-like ATPase, C-terminal domain"/>
    <property type="match status" value="1"/>
</dbReference>
<proteinExistence type="predicted"/>
<feature type="region of interest" description="Disordered" evidence="1">
    <location>
        <begin position="68"/>
        <end position="111"/>
    </location>
</feature>
<sequence length="111" mass="11649">MAVSSGEPDAGVASGVRSGAVFDGEVDGIVAARLFATTFLQLQQAPADVIGSAQLVVSELVTNAFKYAPRPRPRRTGDRPRHAAAHGVGQQHRARALAPYRVGPPPVKVVR</sequence>
<feature type="compositionally biased region" description="Pro residues" evidence="1">
    <location>
        <begin position="102"/>
        <end position="111"/>
    </location>
</feature>
<comment type="caution">
    <text evidence="2">The sequence shown here is derived from an EMBL/GenBank/DDBJ whole genome shotgun (WGS) entry which is preliminary data.</text>
</comment>